<dbReference type="EMBL" id="JBHSSB010000015">
    <property type="protein sequence ID" value="MFC6294990.1"/>
    <property type="molecule type" value="Genomic_DNA"/>
</dbReference>
<protein>
    <recommendedName>
        <fullName evidence="4">Integral membrane protein</fullName>
    </recommendedName>
</protein>
<evidence type="ECO:0000313" key="2">
    <source>
        <dbReference type="EMBL" id="MFC6294990.1"/>
    </source>
</evidence>
<organism evidence="2 3">
    <name type="scientific">Lactiplantibacillus daoliensis</name>
    <dbReference type="NCBI Taxonomy" id="2559916"/>
    <lineage>
        <taxon>Bacteria</taxon>
        <taxon>Bacillati</taxon>
        <taxon>Bacillota</taxon>
        <taxon>Bacilli</taxon>
        <taxon>Lactobacillales</taxon>
        <taxon>Lactobacillaceae</taxon>
        <taxon>Lactiplantibacillus</taxon>
    </lineage>
</organism>
<evidence type="ECO:0008006" key="4">
    <source>
        <dbReference type="Google" id="ProtNLM"/>
    </source>
</evidence>
<feature type="transmembrane region" description="Helical" evidence="1">
    <location>
        <begin position="39"/>
        <end position="58"/>
    </location>
</feature>
<dbReference type="Proteomes" id="UP001596227">
    <property type="component" value="Unassembled WGS sequence"/>
</dbReference>
<proteinExistence type="predicted"/>
<keyword evidence="1" id="KW-0812">Transmembrane</keyword>
<reference evidence="3" key="1">
    <citation type="journal article" date="2019" name="Int. J. Syst. Evol. Microbiol.">
        <title>The Global Catalogue of Microorganisms (GCM) 10K type strain sequencing project: providing services to taxonomists for standard genome sequencing and annotation.</title>
        <authorList>
            <consortium name="The Broad Institute Genomics Platform"/>
            <consortium name="The Broad Institute Genome Sequencing Center for Infectious Disease"/>
            <person name="Wu L."/>
            <person name="Ma J."/>
        </authorList>
    </citation>
    <scope>NUCLEOTIDE SEQUENCE [LARGE SCALE GENOMIC DNA]</scope>
    <source>
        <strain evidence="3">CCM 8934</strain>
    </source>
</reference>
<dbReference type="RefSeq" id="WP_137606717.1">
    <property type="nucleotide sequence ID" value="NZ_BJDH01000002.1"/>
</dbReference>
<accession>A0ABW1UJ34</accession>
<evidence type="ECO:0000256" key="1">
    <source>
        <dbReference type="SAM" id="Phobius"/>
    </source>
</evidence>
<keyword evidence="1" id="KW-1133">Transmembrane helix</keyword>
<sequence length="64" mass="7498">MQFKHPVTFYRSIAFWFGLIFVWVAIFGFPKTMVTVGDIFTYPIIFIIAIASILSAIFQKKKKY</sequence>
<name>A0ABW1UJ34_9LACO</name>
<comment type="caution">
    <text evidence="2">The sequence shown here is derived from an EMBL/GenBank/DDBJ whole genome shotgun (WGS) entry which is preliminary data.</text>
</comment>
<keyword evidence="1" id="KW-0472">Membrane</keyword>
<evidence type="ECO:0000313" key="3">
    <source>
        <dbReference type="Proteomes" id="UP001596227"/>
    </source>
</evidence>
<feature type="transmembrane region" description="Helical" evidence="1">
    <location>
        <begin position="7"/>
        <end position="27"/>
    </location>
</feature>
<keyword evidence="3" id="KW-1185">Reference proteome</keyword>
<gene>
    <name evidence="2" type="ORF">ACFQH1_07220</name>
</gene>